<dbReference type="AlphaFoldDB" id="F4PIN2"/>
<dbReference type="KEGG" id="dfa:DFA_02855"/>
<dbReference type="RefSeq" id="XP_004357068.1">
    <property type="nucleotide sequence ID" value="XM_004357013.1"/>
</dbReference>
<keyword evidence="4" id="KW-1185">Reference proteome</keyword>
<evidence type="ECO:0000313" key="2">
    <source>
        <dbReference type="EMBL" id="EGG18245.1"/>
    </source>
</evidence>
<feature type="signal peptide" evidence="1">
    <location>
        <begin position="1"/>
        <end position="22"/>
    </location>
</feature>
<evidence type="ECO:0000256" key="1">
    <source>
        <dbReference type="SAM" id="SignalP"/>
    </source>
</evidence>
<dbReference type="EMBL" id="GL883018">
    <property type="protein sequence ID" value="EGG18245.1"/>
    <property type="molecule type" value="Genomic_DNA"/>
</dbReference>
<dbReference type="KEGG" id="dfa:DFA_03732"/>
<organism evidence="3 4">
    <name type="scientific">Cavenderia fasciculata</name>
    <name type="common">Slime mold</name>
    <name type="synonym">Dictyostelium fasciculatum</name>
    <dbReference type="NCBI Taxonomy" id="261658"/>
    <lineage>
        <taxon>Eukaryota</taxon>
        <taxon>Amoebozoa</taxon>
        <taxon>Evosea</taxon>
        <taxon>Eumycetozoa</taxon>
        <taxon>Dictyostelia</taxon>
        <taxon>Acytosteliales</taxon>
        <taxon>Cavenderiaceae</taxon>
        <taxon>Cavenderia</taxon>
    </lineage>
</organism>
<keyword evidence="1" id="KW-0732">Signal</keyword>
<dbReference type="RefSeq" id="XP_004362463.1">
    <property type="nucleotide sequence ID" value="XM_004362406.1"/>
</dbReference>
<gene>
    <name evidence="3" type="ORF">DFA_02855</name>
    <name evidence="2" type="ORF">DFA_03732</name>
</gene>
<sequence>MQFNYLISIIFLCLLAYSPSMGENDGLPKLPSPLLVPQQNIQLTCEDISLLCIQSTPFTIQDTFEGARVCSYAFMDKNGVPCSRSHTVVDGVDQTCPILVSAITKECIRSHDLFNFHVFDLDEPTHFRCFYEGIYSAGDVVRISPDMLLKKNACQ</sequence>
<feature type="chain" id="PRO_5014089746" description="Carbohydrate binding domain-containing protein" evidence="1">
    <location>
        <begin position="23"/>
        <end position="155"/>
    </location>
</feature>
<name>F4PIN2_CACFS</name>
<accession>F4PIN2</accession>
<dbReference type="GeneID" id="14870233"/>
<proteinExistence type="predicted"/>
<dbReference type="GeneID" id="14877519"/>
<protein>
    <recommendedName>
        <fullName evidence="5">Carbohydrate binding domain-containing protein</fullName>
    </recommendedName>
</protein>
<dbReference type="Proteomes" id="UP000007797">
    <property type="component" value="Unassembled WGS sequence"/>
</dbReference>
<reference evidence="4" key="2">
    <citation type="journal article" date="2011" name="Genome Res.">
        <title>Phylogeny-wide analysis of social amoeba genomes highlights ancient origins for complex intercellular communication.</title>
        <authorList>
            <person name="Heidel A.J."/>
            <person name="Lawal H.M."/>
            <person name="Felder M."/>
            <person name="Schilde C."/>
            <person name="Helps N.R."/>
            <person name="Tunggal B."/>
            <person name="Rivero F."/>
            <person name="John U."/>
            <person name="Schleicher M."/>
            <person name="Eichinger L."/>
            <person name="Platzer M."/>
            <person name="Noegel A.A."/>
            <person name="Schaap P."/>
            <person name="Gloeckner G."/>
        </authorList>
    </citation>
    <scope>NUCLEOTIDE SEQUENCE [LARGE SCALE GENOMIC DNA]</scope>
    <source>
        <strain evidence="4">SH3</strain>
    </source>
</reference>
<evidence type="ECO:0008006" key="5">
    <source>
        <dbReference type="Google" id="ProtNLM"/>
    </source>
</evidence>
<dbReference type="EMBL" id="GL883006">
    <property type="protein sequence ID" value="EGG24612.1"/>
    <property type="molecule type" value="Genomic_DNA"/>
</dbReference>
<evidence type="ECO:0000313" key="4">
    <source>
        <dbReference type="Proteomes" id="UP000007797"/>
    </source>
</evidence>
<reference evidence="3" key="1">
    <citation type="submission" date="2010-01" db="EMBL/GenBank/DDBJ databases">
        <title>Living fossils from the dawn of multicellularity.</title>
        <authorList>
            <person name="Gloeckner G."/>
            <person name="Schaap P."/>
            <person name="Noegel A.A."/>
            <person name="Felder M."/>
            <person name="Eichinger L."/>
            <person name="Heidel A.J."/>
            <person name="Platzer M."/>
        </authorList>
    </citation>
    <scope>NUCLEOTIDE SEQUENCE [LARGE SCALE GENOMIC DNA]</scope>
    <source>
        <strain evidence="3">SH3</strain>
    </source>
</reference>
<evidence type="ECO:0000313" key="3">
    <source>
        <dbReference type="EMBL" id="EGG24612.1"/>
    </source>
</evidence>